<evidence type="ECO:0000313" key="3">
    <source>
        <dbReference type="EMBL" id="EPS41885.1"/>
    </source>
</evidence>
<dbReference type="InterPro" id="IPR002347">
    <property type="entry name" value="SDR_fam"/>
</dbReference>
<reference evidence="4" key="2">
    <citation type="submission" date="2013-04" db="EMBL/GenBank/DDBJ databases">
        <title>Genomic mechanisms accounting for the adaptation to parasitism in nematode-trapping fungi.</title>
        <authorList>
            <person name="Ahren D.G."/>
        </authorList>
    </citation>
    <scope>NUCLEOTIDE SEQUENCE [LARGE SCALE GENOMIC DNA]</scope>
    <source>
        <strain evidence="4">CBS 200.50</strain>
    </source>
</reference>
<dbReference type="PANTHER" id="PTHR24320:SF272">
    <property type="entry name" value="NAD(P)-BINDING ROSSMANN-FOLD SUPERFAMILY PROTEIN"/>
    <property type="match status" value="1"/>
</dbReference>
<organism evidence="3 4">
    <name type="scientific">Dactylellina haptotyla (strain CBS 200.50)</name>
    <name type="common">Nematode-trapping fungus</name>
    <name type="synonym">Monacrosporium haptotylum</name>
    <dbReference type="NCBI Taxonomy" id="1284197"/>
    <lineage>
        <taxon>Eukaryota</taxon>
        <taxon>Fungi</taxon>
        <taxon>Dikarya</taxon>
        <taxon>Ascomycota</taxon>
        <taxon>Pezizomycotina</taxon>
        <taxon>Orbiliomycetes</taxon>
        <taxon>Orbiliales</taxon>
        <taxon>Orbiliaceae</taxon>
        <taxon>Dactylellina</taxon>
    </lineage>
</organism>
<comment type="similarity">
    <text evidence="1">Belongs to the short-chain dehydrogenases/reductases (SDR) family.</text>
</comment>
<proteinExistence type="inferred from homology"/>
<dbReference type="eggNOG" id="KOG1208">
    <property type="taxonomic scope" value="Eukaryota"/>
</dbReference>
<reference evidence="3 4" key="1">
    <citation type="journal article" date="2013" name="PLoS Genet.">
        <title>Genomic mechanisms accounting for the adaptation to parasitism in nematode-trapping fungi.</title>
        <authorList>
            <person name="Meerupati T."/>
            <person name="Andersson K.M."/>
            <person name="Friman E."/>
            <person name="Kumar D."/>
            <person name="Tunlid A."/>
            <person name="Ahren D."/>
        </authorList>
    </citation>
    <scope>NUCLEOTIDE SEQUENCE [LARGE SCALE GENOMIC DNA]</scope>
    <source>
        <strain evidence="3 4">CBS 200.50</strain>
    </source>
</reference>
<evidence type="ECO:0000256" key="1">
    <source>
        <dbReference type="ARBA" id="ARBA00006484"/>
    </source>
</evidence>
<dbReference type="Proteomes" id="UP000015100">
    <property type="component" value="Unassembled WGS sequence"/>
</dbReference>
<dbReference type="OrthoDB" id="191139at2759"/>
<evidence type="ECO:0008006" key="5">
    <source>
        <dbReference type="Google" id="ProtNLM"/>
    </source>
</evidence>
<dbReference type="InterPro" id="IPR036291">
    <property type="entry name" value="NAD(P)-bd_dom_sf"/>
</dbReference>
<gene>
    <name evidence="3" type="ORF">H072_4158</name>
</gene>
<dbReference type="PANTHER" id="PTHR24320">
    <property type="entry name" value="RETINOL DEHYDROGENASE"/>
    <property type="match status" value="1"/>
</dbReference>
<dbReference type="STRING" id="1284197.S8AFS4"/>
<keyword evidence="4" id="KW-1185">Reference proteome</keyword>
<protein>
    <recommendedName>
        <fullName evidence="5">NAD(P)-binding protein</fullName>
    </recommendedName>
</protein>
<dbReference type="PRINTS" id="PR00081">
    <property type="entry name" value="GDHRDH"/>
</dbReference>
<dbReference type="AlphaFoldDB" id="S8AFS4"/>
<dbReference type="Pfam" id="PF00106">
    <property type="entry name" value="adh_short"/>
    <property type="match status" value="1"/>
</dbReference>
<dbReference type="GO" id="GO:0016491">
    <property type="term" value="F:oxidoreductase activity"/>
    <property type="evidence" value="ECO:0007669"/>
    <property type="project" value="UniProtKB-KW"/>
</dbReference>
<accession>S8AFS4</accession>
<sequence>MNIRILYRLSTLTRNIIRYATVTSAKPPRMEISGITKYASLHAAPNGPGDARPTALQIIQDEGLLGKLPDKVFLVTGCTSGIGVETAKALYATGARLFLPVRDLKKGVEVVEEIRSSYTGNQHAVELLHVELDSLDSLLKSTLLASATPEFPSRVVTVTSGAHGITAPLRDDYNFEKIAYDPWKSYGQSKSANIWMANEIERRYGSKGLHATSVTPGLIWSGLQKHVGEDVKKGWEELEDWKPLWKTAAQGAATTVWAAVGEAWKGKGGLLSHCQAWKPAEEEKDGYAAHAFDEEGEGVLWRDSCGMVGVEADGD</sequence>
<name>S8AFS4_DACHA</name>
<dbReference type="Gene3D" id="3.40.50.720">
    <property type="entry name" value="NAD(P)-binding Rossmann-like Domain"/>
    <property type="match status" value="2"/>
</dbReference>
<evidence type="ECO:0000256" key="2">
    <source>
        <dbReference type="ARBA" id="ARBA00023002"/>
    </source>
</evidence>
<dbReference type="SUPFAM" id="SSF51735">
    <property type="entry name" value="NAD(P)-binding Rossmann-fold domains"/>
    <property type="match status" value="1"/>
</dbReference>
<comment type="caution">
    <text evidence="3">The sequence shown here is derived from an EMBL/GenBank/DDBJ whole genome shotgun (WGS) entry which is preliminary data.</text>
</comment>
<dbReference type="EMBL" id="AQGS01000136">
    <property type="protein sequence ID" value="EPS41885.1"/>
    <property type="molecule type" value="Genomic_DNA"/>
</dbReference>
<evidence type="ECO:0000313" key="4">
    <source>
        <dbReference type="Proteomes" id="UP000015100"/>
    </source>
</evidence>
<dbReference type="HOGENOM" id="CLU_010194_44_0_1"/>
<keyword evidence="2" id="KW-0560">Oxidoreductase</keyword>